<dbReference type="Gene3D" id="3.40.50.150">
    <property type="entry name" value="Vaccinia Virus protein VP39"/>
    <property type="match status" value="1"/>
</dbReference>
<dbReference type="GO" id="GO:0008168">
    <property type="term" value="F:methyltransferase activity"/>
    <property type="evidence" value="ECO:0007669"/>
    <property type="project" value="UniProtKB-KW"/>
</dbReference>
<evidence type="ECO:0000313" key="2">
    <source>
        <dbReference type="Proteomes" id="UP001327093"/>
    </source>
</evidence>
<accession>A0ABU6AJS5</accession>
<sequence length="258" mass="27610">MTAAGFAPEWLALREHADAEARAADLLGPLRAALARRSPFRPRLVIRDLGCGTGSMRRWLTGRLDQPQHWILHDRDPQLLALAAATALGSVETREGEIADLRGDDLAGTSLVTASALLDVLTASEADALATACVDAGCPALLTLTVTGHVELDPPGPLDDRFEAAFNQHQRRHLLGPDALGHAVAAFQDRGARVITRPSPWRLGPGRLTEEWLRGWLGAACEQDPDLAASAPGYLQRAGDLRVVVHHADLLALPGERA</sequence>
<reference evidence="1 2" key="1">
    <citation type="submission" date="2023-10" db="EMBL/GenBank/DDBJ databases">
        <title>Saccharopolyspora sp. nov., isolated from mangrove soil.</title>
        <authorList>
            <person name="Lu Y."/>
            <person name="Liu W."/>
        </authorList>
    </citation>
    <scope>NUCLEOTIDE SEQUENCE [LARGE SCALE GENOMIC DNA]</scope>
    <source>
        <strain evidence="1 2">S2-29</strain>
    </source>
</reference>
<evidence type="ECO:0000313" key="1">
    <source>
        <dbReference type="EMBL" id="MEB3371824.1"/>
    </source>
</evidence>
<dbReference type="Proteomes" id="UP001327093">
    <property type="component" value="Unassembled WGS sequence"/>
</dbReference>
<keyword evidence="1" id="KW-0489">Methyltransferase</keyword>
<name>A0ABU6AJS5_9PSEU</name>
<dbReference type="RefSeq" id="WP_324269250.1">
    <property type="nucleotide sequence ID" value="NZ_JAWLNX010000033.1"/>
</dbReference>
<comment type="caution">
    <text evidence="1">The sequence shown here is derived from an EMBL/GenBank/DDBJ whole genome shotgun (WGS) entry which is preliminary data.</text>
</comment>
<protein>
    <submittedName>
        <fullName evidence="1">SAM-dependent methyltransferase</fullName>
    </submittedName>
</protein>
<dbReference type="SUPFAM" id="SSF53335">
    <property type="entry name" value="S-adenosyl-L-methionine-dependent methyltransferases"/>
    <property type="match status" value="1"/>
</dbReference>
<gene>
    <name evidence="1" type="ORF">R4I43_30945</name>
</gene>
<organism evidence="1 2">
    <name type="scientific">Saccharopolyspora mangrovi</name>
    <dbReference type="NCBI Taxonomy" id="3082379"/>
    <lineage>
        <taxon>Bacteria</taxon>
        <taxon>Bacillati</taxon>
        <taxon>Actinomycetota</taxon>
        <taxon>Actinomycetes</taxon>
        <taxon>Pseudonocardiales</taxon>
        <taxon>Pseudonocardiaceae</taxon>
        <taxon>Saccharopolyspora</taxon>
    </lineage>
</organism>
<proteinExistence type="predicted"/>
<dbReference type="EMBL" id="JAWLNX010000033">
    <property type="protein sequence ID" value="MEB3371824.1"/>
    <property type="molecule type" value="Genomic_DNA"/>
</dbReference>
<dbReference type="InterPro" id="IPR029063">
    <property type="entry name" value="SAM-dependent_MTases_sf"/>
</dbReference>
<dbReference type="GO" id="GO:0032259">
    <property type="term" value="P:methylation"/>
    <property type="evidence" value="ECO:0007669"/>
    <property type="project" value="UniProtKB-KW"/>
</dbReference>
<keyword evidence="1" id="KW-0808">Transferase</keyword>
<keyword evidence="2" id="KW-1185">Reference proteome</keyword>